<protein>
    <recommendedName>
        <fullName evidence="3">DUF4249 domain-containing protein</fullName>
    </recommendedName>
</protein>
<dbReference type="Pfam" id="PF14054">
    <property type="entry name" value="DUF4249"/>
    <property type="match status" value="1"/>
</dbReference>
<dbReference type="Proteomes" id="UP000590442">
    <property type="component" value="Unassembled WGS sequence"/>
</dbReference>
<dbReference type="AlphaFoldDB" id="A0A846QWM9"/>
<dbReference type="InterPro" id="IPR025345">
    <property type="entry name" value="DUF4249"/>
</dbReference>
<proteinExistence type="predicted"/>
<evidence type="ECO:0008006" key="3">
    <source>
        <dbReference type="Google" id="ProtNLM"/>
    </source>
</evidence>
<sequence>MLHRKFDFVKAFFFLSFLFLSNNCIDPVSPEFEFKEGLLFVEGFASTSSGASFVIITESVIEFGVYGTKFLQGATVSFVNSNTGEEVVLTEELGSYVPPDDFVVSVGQTWEVEILLADGRMYKSEPDTVIEPVEIKNIIAQYNPELLYRESTNKFVPGHQVSVSFDDPADKENYYYWSFRSFENLDFCEKCYESVFRNDACVTNPYAMPPPTGSDARNYYDYSCESDCWKIRFPESITIYSDKFSDGNSVNQMPIANILLYTKEDVVVEVQQFSLPLSTYDYYKTLKDIIDNNSGFNAPPPAGLIGNIYSPNDSEDFIFGRFTAASTSTAYIFIDRTDISELPIETREPLKFEGCETCPPGTCPFGDCSPVTSAPCSERRYRTAIVPPGWIEN</sequence>
<evidence type="ECO:0000313" key="2">
    <source>
        <dbReference type="Proteomes" id="UP000590442"/>
    </source>
</evidence>
<keyword evidence="2" id="KW-1185">Reference proteome</keyword>
<reference evidence="1 2" key="1">
    <citation type="submission" date="2020-03" db="EMBL/GenBank/DDBJ databases">
        <title>Genomic Encyclopedia of Type Strains, Phase IV (KMG-IV): sequencing the most valuable type-strain genomes for metagenomic binning, comparative biology and taxonomic classification.</title>
        <authorList>
            <person name="Goeker M."/>
        </authorList>
    </citation>
    <scope>NUCLEOTIDE SEQUENCE [LARGE SCALE GENOMIC DNA]</scope>
    <source>
        <strain evidence="1 2">DSM 29762</strain>
    </source>
</reference>
<evidence type="ECO:0000313" key="1">
    <source>
        <dbReference type="EMBL" id="NJB70982.1"/>
    </source>
</evidence>
<gene>
    <name evidence="1" type="ORF">GGR42_001444</name>
</gene>
<comment type="caution">
    <text evidence="1">The sequence shown here is derived from an EMBL/GenBank/DDBJ whole genome shotgun (WGS) entry which is preliminary data.</text>
</comment>
<name>A0A846QWM9_9FLAO</name>
<organism evidence="1 2">
    <name type="scientific">Saonia flava</name>
    <dbReference type="NCBI Taxonomy" id="523696"/>
    <lineage>
        <taxon>Bacteria</taxon>
        <taxon>Pseudomonadati</taxon>
        <taxon>Bacteroidota</taxon>
        <taxon>Flavobacteriia</taxon>
        <taxon>Flavobacteriales</taxon>
        <taxon>Flavobacteriaceae</taxon>
        <taxon>Saonia</taxon>
    </lineage>
</organism>
<accession>A0A846QWM9</accession>
<dbReference type="RefSeq" id="WP_167962318.1">
    <property type="nucleotide sequence ID" value="NZ_JAATJJ010000001.1"/>
</dbReference>
<dbReference type="EMBL" id="JAATJJ010000001">
    <property type="protein sequence ID" value="NJB70982.1"/>
    <property type="molecule type" value="Genomic_DNA"/>
</dbReference>